<evidence type="ECO:0000259" key="2">
    <source>
        <dbReference type="PROSITE" id="PS51382"/>
    </source>
</evidence>
<protein>
    <submittedName>
        <fullName evidence="3">SPX domain</fullName>
    </submittedName>
</protein>
<gene>
    <name evidence="3" type="ORF">MUK42_11780</name>
</gene>
<dbReference type="OrthoDB" id="6493944at2759"/>
<dbReference type="GO" id="GO:0070417">
    <property type="term" value="P:cellular response to cold"/>
    <property type="evidence" value="ECO:0007669"/>
    <property type="project" value="UniProtKB-ARBA"/>
</dbReference>
<evidence type="ECO:0000313" key="3">
    <source>
        <dbReference type="EMBL" id="URE40031.1"/>
    </source>
</evidence>
<dbReference type="PANTHER" id="PTHR45978">
    <property type="entry name" value="SPX DOMAIN-CONTAINING PROTEIN 3"/>
    <property type="match status" value="1"/>
</dbReference>
<dbReference type="GO" id="GO:0016036">
    <property type="term" value="P:cellular response to phosphate starvation"/>
    <property type="evidence" value="ECO:0007669"/>
    <property type="project" value="InterPro"/>
</dbReference>
<dbReference type="InterPro" id="IPR031142">
    <property type="entry name" value="SPX_prot"/>
</dbReference>
<dbReference type="PANTHER" id="PTHR45978:SF7">
    <property type="entry name" value="SPX DOMAIN-CONTAINING PROTEIN 4"/>
    <property type="match status" value="1"/>
</dbReference>
<organism evidence="3 4">
    <name type="scientific">Musa troglodytarum</name>
    <name type="common">fe'i banana</name>
    <dbReference type="NCBI Taxonomy" id="320322"/>
    <lineage>
        <taxon>Eukaryota</taxon>
        <taxon>Viridiplantae</taxon>
        <taxon>Streptophyta</taxon>
        <taxon>Embryophyta</taxon>
        <taxon>Tracheophyta</taxon>
        <taxon>Spermatophyta</taxon>
        <taxon>Magnoliopsida</taxon>
        <taxon>Liliopsida</taxon>
        <taxon>Zingiberales</taxon>
        <taxon>Musaceae</taxon>
        <taxon>Musa</taxon>
    </lineage>
</organism>
<feature type="region of interest" description="Disordered" evidence="1">
    <location>
        <begin position="231"/>
        <end position="251"/>
    </location>
</feature>
<keyword evidence="4" id="KW-1185">Reference proteome</keyword>
<dbReference type="EMBL" id="CP097510">
    <property type="protein sequence ID" value="URE40031.1"/>
    <property type="molecule type" value="Genomic_DNA"/>
</dbReference>
<evidence type="ECO:0000256" key="1">
    <source>
        <dbReference type="SAM" id="MobiDB-lite"/>
    </source>
</evidence>
<proteinExistence type="predicted"/>
<accession>A0A9E7HSZ0</accession>
<reference evidence="3" key="1">
    <citation type="submission" date="2022-05" db="EMBL/GenBank/DDBJ databases">
        <title>The Musa troglodytarum L. genome provides insights into the mechanism of non-climacteric behaviour and enrichment of carotenoids.</title>
        <authorList>
            <person name="Wang J."/>
        </authorList>
    </citation>
    <scope>NUCLEOTIDE SEQUENCE</scope>
    <source>
        <tissue evidence="3">Leaf</tissue>
    </source>
</reference>
<feature type="domain" description="SPX" evidence="2">
    <location>
        <begin position="1"/>
        <end position="192"/>
    </location>
</feature>
<dbReference type="Pfam" id="PF03105">
    <property type="entry name" value="SPX"/>
    <property type="match status" value="2"/>
</dbReference>
<feature type="compositionally biased region" description="Polar residues" evidence="1">
    <location>
        <begin position="296"/>
        <end position="313"/>
    </location>
</feature>
<dbReference type="CDD" id="cd14481">
    <property type="entry name" value="SPX_AtSPX1_like"/>
    <property type="match status" value="1"/>
</dbReference>
<dbReference type="InterPro" id="IPR004331">
    <property type="entry name" value="SPX_dom"/>
</dbReference>
<feature type="region of interest" description="Disordered" evidence="1">
    <location>
        <begin position="285"/>
        <end position="324"/>
    </location>
</feature>
<evidence type="ECO:0000313" key="4">
    <source>
        <dbReference type="Proteomes" id="UP001055439"/>
    </source>
</evidence>
<dbReference type="PROSITE" id="PS51382">
    <property type="entry name" value="SPX"/>
    <property type="match status" value="1"/>
</dbReference>
<name>A0A9E7HSZ0_9LILI</name>
<dbReference type="Proteomes" id="UP001055439">
    <property type="component" value="Chromosome 8"/>
</dbReference>
<sequence>MKFGKDFRNHLEETLPEWRDKFLAYKALKKLIKHLPQPPPLGVDPPDEPPRGAARPLDAALEAWFVGILNEELEKFNDFYVDKEEDFVIRLQLLNLHLEFLELIDGVLCRDRQQAKELKERIEKIRANKSGAFTSEREFSEEMLDIRKAFVTIHGEMVLLKNYSSLNFAGLVKILKKYDKRTGGLLSLPFTRRALHQPFFTTEPLTRLVRECEANLEMLFPLEAEVIESDQTGKGETHEPHDPEGSSDRADNIGVYRSTLAAMKAIQGLRKASSTYNPLSLAQFFHGQDEDDGSGAVTTENSASNSLTNSQNQEADEESVHSDD</sequence>
<dbReference type="AlphaFoldDB" id="A0A9E7HSZ0"/>